<sequence length="174" mass="19179">MSQTTYNLSQLNSMDAAQFVQVLGGIYEHSPWVAEQAATQRPFASAEALATAMRNAVDTAGIEPQLNLVRAHPELAGKAAVRGELTAESTREQSGAGLNLCTPEEFARLQALNTQYNEKFGFPFILAVRGYDRHGIIDNFSKRVENDRDTELRTSLEQIHRIAGFRLADLISAN</sequence>
<dbReference type="RefSeq" id="WP_012762342.1">
    <property type="nucleotide sequence ID" value="NZ_CATWFT010000016.1"/>
</dbReference>
<evidence type="ECO:0000256" key="3">
    <source>
        <dbReference type="ARBA" id="ARBA00012257"/>
    </source>
</evidence>
<comment type="pathway">
    <text evidence="2">Purine metabolism; urate degradation; (S)-allantoin from urate: step 3/3.</text>
</comment>
<evidence type="ECO:0000256" key="5">
    <source>
        <dbReference type="ARBA" id="ARBA00022793"/>
    </source>
</evidence>
<dbReference type="EMBL" id="CATWFT010000016">
    <property type="protein sequence ID" value="CAJ0729545.1"/>
    <property type="molecule type" value="Genomic_DNA"/>
</dbReference>
<dbReference type="InterPro" id="IPR017580">
    <property type="entry name" value="OHCU_decarboxylase-1"/>
</dbReference>
<comment type="catalytic activity">
    <reaction evidence="1">
        <text>5-hydroxy-2-oxo-4-ureido-2,5-dihydro-1H-imidazole-5-carboxylate + H(+) = (S)-allantoin + CO2</text>
        <dbReference type="Rhea" id="RHEA:26301"/>
        <dbReference type="ChEBI" id="CHEBI:15378"/>
        <dbReference type="ChEBI" id="CHEBI:15678"/>
        <dbReference type="ChEBI" id="CHEBI:16526"/>
        <dbReference type="ChEBI" id="CHEBI:58639"/>
        <dbReference type="EC" id="4.1.1.97"/>
    </reaction>
</comment>
<keyword evidence="5" id="KW-0210">Decarboxylase</keyword>
<organism evidence="8 9">
    <name type="scientific">Ralstonia pickettii</name>
    <name type="common">Burkholderia pickettii</name>
    <dbReference type="NCBI Taxonomy" id="329"/>
    <lineage>
        <taxon>Bacteria</taxon>
        <taxon>Pseudomonadati</taxon>
        <taxon>Pseudomonadota</taxon>
        <taxon>Betaproteobacteria</taxon>
        <taxon>Burkholderiales</taxon>
        <taxon>Burkholderiaceae</taxon>
        <taxon>Ralstonia</taxon>
    </lineage>
</organism>
<name>A0ABM9ISY8_RALPI</name>
<reference evidence="8 9" key="1">
    <citation type="submission" date="2023-07" db="EMBL/GenBank/DDBJ databases">
        <authorList>
            <person name="Peeters C."/>
        </authorList>
    </citation>
    <scope>NUCLEOTIDE SEQUENCE [LARGE SCALE GENOMIC DNA]</scope>
    <source>
        <strain evidence="8 9">R-38712</strain>
    </source>
</reference>
<evidence type="ECO:0000313" key="8">
    <source>
        <dbReference type="EMBL" id="CAJ0729545.1"/>
    </source>
</evidence>
<dbReference type="PANTHER" id="PTHR43466:SF1">
    <property type="entry name" value="2-OXO-4-HYDROXY-4-CARBOXY-5-UREIDOIMIDAZOLINE DECARBOXYLASE-RELATED"/>
    <property type="match status" value="1"/>
</dbReference>
<dbReference type="SUPFAM" id="SSF158694">
    <property type="entry name" value="UraD-Like"/>
    <property type="match status" value="1"/>
</dbReference>
<dbReference type="Pfam" id="PF09349">
    <property type="entry name" value="OHCU_decarbox"/>
    <property type="match status" value="1"/>
</dbReference>
<dbReference type="Proteomes" id="UP001189303">
    <property type="component" value="Unassembled WGS sequence"/>
</dbReference>
<evidence type="ECO:0000256" key="1">
    <source>
        <dbReference type="ARBA" id="ARBA00001163"/>
    </source>
</evidence>
<dbReference type="EC" id="4.1.1.97" evidence="3"/>
<dbReference type="InterPro" id="IPR036778">
    <property type="entry name" value="OHCU_decarboxylase_sf"/>
</dbReference>
<evidence type="ECO:0000256" key="2">
    <source>
        <dbReference type="ARBA" id="ARBA00004754"/>
    </source>
</evidence>
<accession>A0ABM9ISY8</accession>
<dbReference type="Gene3D" id="1.10.3330.10">
    <property type="entry name" value="Oxo-4-hydroxy-4-carboxy-5-ureidoimidazoline decarboxylase"/>
    <property type="match status" value="1"/>
</dbReference>
<keyword evidence="9" id="KW-1185">Reference proteome</keyword>
<keyword evidence="6" id="KW-0456">Lyase</keyword>
<dbReference type="PANTHER" id="PTHR43466">
    <property type="entry name" value="2-OXO-4-HYDROXY-4-CARBOXY-5-UREIDOIMIDAZOLINE DECARBOXYLASE-RELATED"/>
    <property type="match status" value="1"/>
</dbReference>
<keyword evidence="4" id="KW-0659">Purine metabolism</keyword>
<evidence type="ECO:0000313" key="9">
    <source>
        <dbReference type="Proteomes" id="UP001189303"/>
    </source>
</evidence>
<gene>
    <name evidence="8" type="primary">uao</name>
    <name evidence="8" type="ORF">R38712_04083</name>
</gene>
<comment type="caution">
    <text evidence="8">The sequence shown here is derived from an EMBL/GenBank/DDBJ whole genome shotgun (WGS) entry which is preliminary data.</text>
</comment>
<evidence type="ECO:0000256" key="6">
    <source>
        <dbReference type="ARBA" id="ARBA00023239"/>
    </source>
</evidence>
<evidence type="ECO:0000256" key="4">
    <source>
        <dbReference type="ARBA" id="ARBA00022631"/>
    </source>
</evidence>
<evidence type="ECO:0000259" key="7">
    <source>
        <dbReference type="Pfam" id="PF09349"/>
    </source>
</evidence>
<dbReference type="InterPro" id="IPR018020">
    <property type="entry name" value="OHCU_decarboxylase"/>
</dbReference>
<dbReference type="NCBIfam" id="TIGR03164">
    <property type="entry name" value="UHCUDC"/>
    <property type="match status" value="1"/>
</dbReference>
<feature type="domain" description="Oxo-4-hydroxy-4-carboxy-5-ureidoimidazoline decarboxylase" evidence="7">
    <location>
        <begin position="12"/>
        <end position="168"/>
    </location>
</feature>
<proteinExistence type="predicted"/>
<protein>
    <recommendedName>
        <fullName evidence="3">2-oxo-4-hydroxy-4-carboxy-5-ureidoimidazoline decarboxylase</fullName>
        <ecNumber evidence="3">4.1.1.97</ecNumber>
    </recommendedName>
</protein>